<dbReference type="SUPFAM" id="SSF56784">
    <property type="entry name" value="HAD-like"/>
    <property type="match status" value="1"/>
</dbReference>
<evidence type="ECO:0000256" key="3">
    <source>
        <dbReference type="RuleBase" id="RU361117"/>
    </source>
</evidence>
<dbReference type="InterPro" id="IPR003337">
    <property type="entry name" value="Trehalose_PPase"/>
</dbReference>
<dbReference type="NCBIfam" id="TIGR00685">
    <property type="entry name" value="T6PP"/>
    <property type="match status" value="1"/>
</dbReference>
<reference evidence="4 5" key="1">
    <citation type="submission" date="2019-06" db="EMBL/GenBank/DDBJ databases">
        <title>Sequencing the genomes of 1000 actinobacteria strains.</title>
        <authorList>
            <person name="Klenk H.-P."/>
        </authorList>
    </citation>
    <scope>NUCLEOTIDE SEQUENCE [LARGE SCALE GENOMIC DNA]</scope>
    <source>
        <strain evidence="4 5">DSM 18082</strain>
    </source>
</reference>
<dbReference type="InterPro" id="IPR023214">
    <property type="entry name" value="HAD_sf"/>
</dbReference>
<dbReference type="Proteomes" id="UP000319514">
    <property type="component" value="Unassembled WGS sequence"/>
</dbReference>
<dbReference type="GO" id="GO:0004805">
    <property type="term" value="F:trehalose-phosphatase activity"/>
    <property type="evidence" value="ECO:0007669"/>
    <property type="project" value="UniProtKB-EC"/>
</dbReference>
<gene>
    <name evidence="4" type="ORF">FB474_0067</name>
</gene>
<dbReference type="Pfam" id="PF02358">
    <property type="entry name" value="Trehalose_PPase"/>
    <property type="match status" value="1"/>
</dbReference>
<name>A0A542ZEG2_9MICO</name>
<sequence>MTLSPEVHQAVTTFAGRRRVLLGVDFDGTLAPFVRDPMDAAAAPGGLEAVRAAGALEGVSVVLLSGRDLATLRALTGVGEDEPIVLVGSHGAQSSLAGDLDGALLDDEQEQTLASLRDGIEQVAADHDGPRVEHKPAAVALHTRGVAEPVAGRAAEAAHEVAARHTGVHVTPGKDVVEISVLAATKGTALESLATSRRVEAIGYFGDDVTDERAFAVLDPSRGDLGVKVGAGETAAEHRVPGIPEVVEALELFVRSRQEQRH</sequence>
<dbReference type="Gene3D" id="3.40.50.1000">
    <property type="entry name" value="HAD superfamily/HAD-like"/>
    <property type="match status" value="1"/>
</dbReference>
<comment type="cofactor">
    <cofactor evidence="3">
        <name>Mg(2+)</name>
        <dbReference type="ChEBI" id="CHEBI:18420"/>
    </cofactor>
</comment>
<dbReference type="PANTHER" id="PTHR43768">
    <property type="entry name" value="TREHALOSE 6-PHOSPHATE PHOSPHATASE"/>
    <property type="match status" value="1"/>
</dbReference>
<comment type="function">
    <text evidence="2 3">Removes the phosphate from trehalose 6-phosphate to produce free trehalose.</text>
</comment>
<dbReference type="RefSeq" id="WP_141786833.1">
    <property type="nucleotide sequence ID" value="NZ_BAAAKX010000006.1"/>
</dbReference>
<keyword evidence="5" id="KW-1185">Reference proteome</keyword>
<dbReference type="Gene3D" id="3.30.70.1020">
    <property type="entry name" value="Trehalose-6-phosphate phosphatase related protein, domain 2"/>
    <property type="match status" value="1"/>
</dbReference>
<proteinExistence type="inferred from homology"/>
<keyword evidence="3" id="KW-0460">Magnesium</keyword>
<dbReference type="OrthoDB" id="9816160at2"/>
<dbReference type="EC" id="3.1.3.12" evidence="3"/>
<comment type="catalytic activity">
    <reaction evidence="3">
        <text>alpha,alpha-trehalose 6-phosphate + H2O = alpha,alpha-trehalose + phosphate</text>
        <dbReference type="Rhea" id="RHEA:23420"/>
        <dbReference type="ChEBI" id="CHEBI:15377"/>
        <dbReference type="ChEBI" id="CHEBI:16551"/>
        <dbReference type="ChEBI" id="CHEBI:43474"/>
        <dbReference type="ChEBI" id="CHEBI:58429"/>
        <dbReference type="EC" id="3.1.3.12"/>
    </reaction>
</comment>
<comment type="caution">
    <text evidence="4">The sequence shown here is derived from an EMBL/GenBank/DDBJ whole genome shotgun (WGS) entry which is preliminary data.</text>
</comment>
<evidence type="ECO:0000256" key="1">
    <source>
        <dbReference type="ARBA" id="ARBA00022801"/>
    </source>
</evidence>
<dbReference type="GO" id="GO:0005992">
    <property type="term" value="P:trehalose biosynthetic process"/>
    <property type="evidence" value="ECO:0007669"/>
    <property type="project" value="UniProtKB-UniPathway"/>
</dbReference>
<organism evidence="4 5">
    <name type="scientific">Oryzihumus leptocrescens</name>
    <dbReference type="NCBI Taxonomy" id="297536"/>
    <lineage>
        <taxon>Bacteria</taxon>
        <taxon>Bacillati</taxon>
        <taxon>Actinomycetota</taxon>
        <taxon>Actinomycetes</taxon>
        <taxon>Micrococcales</taxon>
        <taxon>Intrasporangiaceae</taxon>
        <taxon>Oryzihumus</taxon>
    </lineage>
</organism>
<dbReference type="AlphaFoldDB" id="A0A542ZEG2"/>
<dbReference type="PANTHER" id="PTHR43768:SF3">
    <property type="entry name" value="TREHALOSE 6-PHOSPHATE PHOSPHATASE"/>
    <property type="match status" value="1"/>
</dbReference>
<keyword evidence="1 3" id="KW-0378">Hydrolase</keyword>
<dbReference type="UniPathway" id="UPA00299"/>
<dbReference type="InterPro" id="IPR044651">
    <property type="entry name" value="OTSB-like"/>
</dbReference>
<protein>
    <recommendedName>
        <fullName evidence="3">Trehalose 6-phosphate phosphatase</fullName>
        <ecNumber evidence="3">3.1.3.12</ecNumber>
    </recommendedName>
</protein>
<comment type="pathway">
    <text evidence="3">Glycan biosynthesis; trehalose biosynthesis.</text>
</comment>
<dbReference type="EMBL" id="VFOQ01000001">
    <property type="protein sequence ID" value="TQL58732.1"/>
    <property type="molecule type" value="Genomic_DNA"/>
</dbReference>
<accession>A0A542ZEG2</accession>
<comment type="similarity">
    <text evidence="3">Belongs to the trehalose phosphatase family.</text>
</comment>
<evidence type="ECO:0000313" key="5">
    <source>
        <dbReference type="Proteomes" id="UP000319514"/>
    </source>
</evidence>
<dbReference type="GO" id="GO:0046872">
    <property type="term" value="F:metal ion binding"/>
    <property type="evidence" value="ECO:0007669"/>
    <property type="project" value="UniProtKB-KW"/>
</dbReference>
<evidence type="ECO:0000256" key="2">
    <source>
        <dbReference type="ARBA" id="ARBA00024179"/>
    </source>
</evidence>
<evidence type="ECO:0000313" key="4">
    <source>
        <dbReference type="EMBL" id="TQL58732.1"/>
    </source>
</evidence>
<keyword evidence="3" id="KW-0479">Metal-binding</keyword>
<dbReference type="InterPro" id="IPR036412">
    <property type="entry name" value="HAD-like_sf"/>
</dbReference>